<dbReference type="SUPFAM" id="SSF46785">
    <property type="entry name" value="Winged helix' DNA-binding domain"/>
    <property type="match status" value="1"/>
</dbReference>
<dbReference type="OrthoDB" id="6638649at2"/>
<organism evidence="1 2">
    <name type="scientific">Shewanella psychromarinicola</name>
    <dbReference type="NCBI Taxonomy" id="2487742"/>
    <lineage>
        <taxon>Bacteria</taxon>
        <taxon>Pseudomonadati</taxon>
        <taxon>Pseudomonadota</taxon>
        <taxon>Gammaproteobacteria</taxon>
        <taxon>Alteromonadales</taxon>
        <taxon>Shewanellaceae</taxon>
        <taxon>Shewanella</taxon>
    </lineage>
</organism>
<name>A0A3N4DJR2_9GAMM</name>
<sequence length="91" mass="10212">MENNTNDLRAVSIFINAMSNHKLSKADILLLNYLMMKYAGFEQGKNFVINQSKIAEDFALKQPNVSRSIKKLVASGLLKSEGLNTFSIDMK</sequence>
<dbReference type="RefSeq" id="WP_124014299.1">
    <property type="nucleotide sequence ID" value="NZ_JAKIKZ010000086.1"/>
</dbReference>
<dbReference type="InterPro" id="IPR036388">
    <property type="entry name" value="WH-like_DNA-bd_sf"/>
</dbReference>
<dbReference type="AlphaFoldDB" id="A0A3N4DJR2"/>
<proteinExistence type="predicted"/>
<evidence type="ECO:0000313" key="2">
    <source>
        <dbReference type="Proteomes" id="UP000278855"/>
    </source>
</evidence>
<dbReference type="Proteomes" id="UP000278855">
    <property type="component" value="Unassembled WGS sequence"/>
</dbReference>
<accession>A0A3N4DJR2</accession>
<comment type="caution">
    <text evidence="1">The sequence shown here is derived from an EMBL/GenBank/DDBJ whole genome shotgun (WGS) entry which is preliminary data.</text>
</comment>
<dbReference type="InterPro" id="IPR036390">
    <property type="entry name" value="WH_DNA-bd_sf"/>
</dbReference>
<gene>
    <name evidence="1" type="ORF">EGC77_21995</name>
</gene>
<evidence type="ECO:0008006" key="3">
    <source>
        <dbReference type="Google" id="ProtNLM"/>
    </source>
</evidence>
<reference evidence="2" key="1">
    <citation type="submission" date="2018-11" db="EMBL/GenBank/DDBJ databases">
        <title>Shewanella sp. R106.</title>
        <authorList>
            <person name="Hwang Y.J."/>
            <person name="Hwang C.Y."/>
        </authorList>
    </citation>
    <scope>NUCLEOTIDE SEQUENCE [LARGE SCALE GENOMIC DNA]</scope>
    <source>
        <strain evidence="2">R106</strain>
    </source>
</reference>
<dbReference type="Gene3D" id="1.10.10.10">
    <property type="entry name" value="Winged helix-like DNA-binding domain superfamily/Winged helix DNA-binding domain"/>
    <property type="match status" value="1"/>
</dbReference>
<protein>
    <recommendedName>
        <fullName evidence="3">MarR family transcriptional regulator</fullName>
    </recommendedName>
</protein>
<dbReference type="EMBL" id="RKKB01000040">
    <property type="protein sequence ID" value="RPA22451.1"/>
    <property type="molecule type" value="Genomic_DNA"/>
</dbReference>
<evidence type="ECO:0000313" key="1">
    <source>
        <dbReference type="EMBL" id="RPA22451.1"/>
    </source>
</evidence>